<reference evidence="1" key="2">
    <citation type="submission" date="2022-01" db="EMBL/GenBank/DDBJ databases">
        <authorList>
            <person name="Yamashiro T."/>
            <person name="Shiraishi A."/>
            <person name="Satake H."/>
            <person name="Nakayama K."/>
        </authorList>
    </citation>
    <scope>NUCLEOTIDE SEQUENCE</scope>
</reference>
<gene>
    <name evidence="1" type="ORF">Tco_1120889</name>
</gene>
<keyword evidence="2" id="KW-1185">Reference proteome</keyword>
<dbReference type="EMBL" id="BQNB010021251">
    <property type="protein sequence ID" value="GJU04459.1"/>
    <property type="molecule type" value="Genomic_DNA"/>
</dbReference>
<protein>
    <submittedName>
        <fullName evidence="1">Uncharacterized protein</fullName>
    </submittedName>
</protein>
<organism evidence="1 2">
    <name type="scientific">Tanacetum coccineum</name>
    <dbReference type="NCBI Taxonomy" id="301880"/>
    <lineage>
        <taxon>Eukaryota</taxon>
        <taxon>Viridiplantae</taxon>
        <taxon>Streptophyta</taxon>
        <taxon>Embryophyta</taxon>
        <taxon>Tracheophyta</taxon>
        <taxon>Spermatophyta</taxon>
        <taxon>Magnoliopsida</taxon>
        <taxon>eudicotyledons</taxon>
        <taxon>Gunneridae</taxon>
        <taxon>Pentapetalae</taxon>
        <taxon>asterids</taxon>
        <taxon>campanulids</taxon>
        <taxon>Asterales</taxon>
        <taxon>Asteraceae</taxon>
        <taxon>Asteroideae</taxon>
        <taxon>Anthemideae</taxon>
        <taxon>Anthemidinae</taxon>
        <taxon>Tanacetum</taxon>
    </lineage>
</organism>
<sequence>MVRSDVDRCVTIGLKQTVAGNLMVGQNVGNGSSFKGGIQRRNDIYRAVIEVSRHELMKFDRVRIRLKRLGLLLGLHIRGCLDVPS</sequence>
<evidence type="ECO:0000313" key="1">
    <source>
        <dbReference type="EMBL" id="GJU04459.1"/>
    </source>
</evidence>
<comment type="caution">
    <text evidence="1">The sequence shown here is derived from an EMBL/GenBank/DDBJ whole genome shotgun (WGS) entry which is preliminary data.</text>
</comment>
<accession>A0ABQ5IWB9</accession>
<evidence type="ECO:0000313" key="2">
    <source>
        <dbReference type="Proteomes" id="UP001151760"/>
    </source>
</evidence>
<dbReference type="Proteomes" id="UP001151760">
    <property type="component" value="Unassembled WGS sequence"/>
</dbReference>
<proteinExistence type="predicted"/>
<reference evidence="1" key="1">
    <citation type="journal article" date="2022" name="Int. J. Mol. Sci.">
        <title>Draft Genome of Tanacetum Coccineum: Genomic Comparison of Closely Related Tanacetum-Family Plants.</title>
        <authorList>
            <person name="Yamashiro T."/>
            <person name="Shiraishi A."/>
            <person name="Nakayama K."/>
            <person name="Satake H."/>
        </authorList>
    </citation>
    <scope>NUCLEOTIDE SEQUENCE</scope>
</reference>
<name>A0ABQ5IWB9_9ASTR</name>